<dbReference type="AlphaFoldDB" id="A0A1G2KMS1"/>
<organism evidence="1 2">
    <name type="scientific">Candidatus Sungbacteria bacterium RIFCSPHIGHO2_02_FULL_47_11</name>
    <dbReference type="NCBI Taxonomy" id="1802270"/>
    <lineage>
        <taxon>Bacteria</taxon>
        <taxon>Candidatus Sungiibacteriota</taxon>
    </lineage>
</organism>
<protein>
    <submittedName>
        <fullName evidence="1">Uncharacterized protein</fullName>
    </submittedName>
</protein>
<reference evidence="1 2" key="1">
    <citation type="journal article" date="2016" name="Nat. Commun.">
        <title>Thousands of microbial genomes shed light on interconnected biogeochemical processes in an aquifer system.</title>
        <authorList>
            <person name="Anantharaman K."/>
            <person name="Brown C.T."/>
            <person name="Hug L.A."/>
            <person name="Sharon I."/>
            <person name="Castelle C.J."/>
            <person name="Probst A.J."/>
            <person name="Thomas B.C."/>
            <person name="Singh A."/>
            <person name="Wilkins M.J."/>
            <person name="Karaoz U."/>
            <person name="Brodie E.L."/>
            <person name="Williams K.H."/>
            <person name="Hubbard S.S."/>
            <person name="Banfield J.F."/>
        </authorList>
    </citation>
    <scope>NUCLEOTIDE SEQUENCE [LARGE SCALE GENOMIC DNA]</scope>
</reference>
<comment type="caution">
    <text evidence="1">The sequence shown here is derived from an EMBL/GenBank/DDBJ whole genome shotgun (WGS) entry which is preliminary data.</text>
</comment>
<evidence type="ECO:0000313" key="2">
    <source>
        <dbReference type="Proteomes" id="UP000179023"/>
    </source>
</evidence>
<proteinExistence type="predicted"/>
<gene>
    <name evidence="1" type="ORF">A3C07_03810</name>
</gene>
<accession>A0A1G2KMS1</accession>
<dbReference type="EMBL" id="MHQI01000008">
    <property type="protein sequence ID" value="OHA00725.1"/>
    <property type="molecule type" value="Genomic_DNA"/>
</dbReference>
<dbReference type="Proteomes" id="UP000179023">
    <property type="component" value="Unassembled WGS sequence"/>
</dbReference>
<sequence>MFGLKAKQQVANTTPVSIVPRVERPKPQLVATDNMVALDNYVELAKELEFMPAQLLEKEILQFFAKENIPTFDNDDVYKYLAQVAEKEEKNWIWRPLREKDKPTSWEWPSHKGSLVKNSDSNYFWHGGYRDNFDHRPYDKAIPIHILRQVKKIQDHIGDRALFFVSDYAVPDPDPFIMVTALDVKRIIFGVWDEPSFGISDSE</sequence>
<evidence type="ECO:0000313" key="1">
    <source>
        <dbReference type="EMBL" id="OHA00725.1"/>
    </source>
</evidence>
<name>A0A1G2KMS1_9BACT</name>